<evidence type="ECO:0000313" key="4">
    <source>
        <dbReference type="Proteomes" id="UP000186176"/>
    </source>
</evidence>
<feature type="domain" description="ARID" evidence="2">
    <location>
        <begin position="1"/>
        <end position="94"/>
    </location>
</feature>
<feature type="region of interest" description="Disordered" evidence="1">
    <location>
        <begin position="125"/>
        <end position="153"/>
    </location>
</feature>
<dbReference type="GO" id="GO:0003677">
    <property type="term" value="F:DNA binding"/>
    <property type="evidence" value="ECO:0007669"/>
    <property type="project" value="InterPro"/>
</dbReference>
<organism evidence="3 4">
    <name type="scientific">Cryptosporidium ubiquitum</name>
    <dbReference type="NCBI Taxonomy" id="857276"/>
    <lineage>
        <taxon>Eukaryota</taxon>
        <taxon>Sar</taxon>
        <taxon>Alveolata</taxon>
        <taxon>Apicomplexa</taxon>
        <taxon>Conoidasida</taxon>
        <taxon>Coccidia</taxon>
        <taxon>Eucoccidiorida</taxon>
        <taxon>Eimeriorina</taxon>
        <taxon>Cryptosporidiidae</taxon>
        <taxon>Cryptosporidium</taxon>
    </lineage>
</organism>
<sequence length="929" mass="105568">MDRTTFMDGLRAFHESQGRAFRPQKVSGHTLDPYRMFLMIVARGGYSRVNKNSRWFVFGKPMGIEIPEGKQQEVGFGIKNYYLNWLREYEKALDDSTKLAMAAEFAANNPDLVPNPGLALSYYTQTPSNTNEEAPLTRSAAASLSRTKGGRVSEQIESSSADKIQEIPDPSQIIDSSDAFYVIPCESNCVHNKKSTSNLTIYDLDEPYVPKYPITDDVWYLMAHFRKPNSNMEDKIQIINNLMAIAANEKLNLSSFPSILNDFSEIMTICTFSIDSLILKKEELQNENLLDIDQLKIIIERRVCLLDIDLIQKHLLASSSSLVSLILNKKENLDFICDISTNSNINKNFPRISTHLSNQVENDQEGVNQGGNPFKMSDYSNFSGNDSLNHSNTLKSCYLKDPEAIKSLEQISNFYSEHFKQKKDLSVIHLKALLTALLTVFRTSSGIIFSYEKKFHCKVLPLVLKSYHYLQEPNLPTEKIILKLNNNSNDFTINSGPQIDSKSDKKKNSCNYDDYFSLNKENEAYSVNEISLNTEISRETKPWKPPDPDLLEQVLDYLNSETMSIWTALSSTINSFNQLIPVVFDEGLDEIMGLVNNFIMEIFRSCRTCCQFSIPSLANCMREVRENSCLLPCLIYNKEGIQFLSDTLEFGCNVILNITSVTAQSKVKCNQKLLNSFFQTILKLSSTCIGFYSFLKDEENFKSGMFCSNIKSIKSLYEELVLPISLATLTTISENVSFGRIFQSFSSLNYHYLHHHTQFTQSLIENQPNNQTINQEILNMSDNNDSFVKDQILILWGRETIGPVFELLKSELDDFVNNKKEQIPVSCLMLSQYIIYISSELMSWKNSQDPNLQKLHCKSSREIAIGILSPFIDVLIELAWIPSTFRNLFWSIISELSNFGVSNPSVTLGITKFTVQSHSGYSGSNLQID</sequence>
<dbReference type="PROSITE" id="PS51011">
    <property type="entry name" value="ARID"/>
    <property type="match status" value="1"/>
</dbReference>
<evidence type="ECO:0000259" key="2">
    <source>
        <dbReference type="PROSITE" id="PS51011"/>
    </source>
</evidence>
<dbReference type="OrthoDB" id="338531at2759"/>
<evidence type="ECO:0000256" key="1">
    <source>
        <dbReference type="SAM" id="MobiDB-lite"/>
    </source>
</evidence>
<protein>
    <recommendedName>
        <fullName evidence="2">ARID domain-containing protein</fullName>
    </recommendedName>
</protein>
<dbReference type="CDD" id="cd16100">
    <property type="entry name" value="ARID"/>
    <property type="match status" value="1"/>
</dbReference>
<reference evidence="3 4" key="1">
    <citation type="submission" date="2016-10" db="EMBL/GenBank/DDBJ databases">
        <title>Reductive evolution of mitochondrial metabolism and differential evolution of invasion-related proteins in Cryptosporidium.</title>
        <authorList>
            <person name="Liu S."/>
            <person name="Roellig D.M."/>
            <person name="Guo Y."/>
            <person name="Li N."/>
            <person name="Frace M.A."/>
            <person name="Tang K."/>
            <person name="Zhang L."/>
            <person name="Feng Y."/>
            <person name="Xiao L."/>
        </authorList>
    </citation>
    <scope>NUCLEOTIDE SEQUENCE [LARGE SCALE GENOMIC DNA]</scope>
    <source>
        <strain evidence="3">39726</strain>
    </source>
</reference>
<gene>
    <name evidence="3" type="ORF">cubi_02856</name>
</gene>
<dbReference type="AlphaFoldDB" id="A0A1J4MIP7"/>
<name>A0A1J4MIP7_9CRYT</name>
<dbReference type="InterPro" id="IPR036431">
    <property type="entry name" value="ARID_dom_sf"/>
</dbReference>
<comment type="caution">
    <text evidence="3">The sequence shown here is derived from an EMBL/GenBank/DDBJ whole genome shotgun (WGS) entry which is preliminary data.</text>
</comment>
<keyword evidence="4" id="KW-1185">Reference proteome</keyword>
<dbReference type="SUPFAM" id="SSF46774">
    <property type="entry name" value="ARID-like"/>
    <property type="match status" value="1"/>
</dbReference>
<dbReference type="Proteomes" id="UP000186176">
    <property type="component" value="Unassembled WGS sequence"/>
</dbReference>
<dbReference type="SMART" id="SM00501">
    <property type="entry name" value="BRIGHT"/>
    <property type="match status" value="1"/>
</dbReference>
<proteinExistence type="predicted"/>
<dbReference type="RefSeq" id="XP_028875274.1">
    <property type="nucleotide sequence ID" value="XM_029019867.1"/>
</dbReference>
<dbReference type="SMART" id="SM01014">
    <property type="entry name" value="ARID"/>
    <property type="match status" value="1"/>
</dbReference>
<dbReference type="InterPro" id="IPR001606">
    <property type="entry name" value="ARID_dom"/>
</dbReference>
<dbReference type="Gene3D" id="1.10.150.60">
    <property type="entry name" value="ARID DNA-binding domain"/>
    <property type="match status" value="1"/>
</dbReference>
<evidence type="ECO:0000313" key="3">
    <source>
        <dbReference type="EMBL" id="OII74054.1"/>
    </source>
</evidence>
<accession>A0A1J4MIP7</accession>
<dbReference type="VEuPathDB" id="CryptoDB:cubi_02856"/>
<dbReference type="EMBL" id="LRBP01000013">
    <property type="protein sequence ID" value="OII74054.1"/>
    <property type="molecule type" value="Genomic_DNA"/>
</dbReference>
<dbReference type="Pfam" id="PF01388">
    <property type="entry name" value="ARID"/>
    <property type="match status" value="1"/>
</dbReference>
<dbReference type="GeneID" id="39979646"/>